<name>J9F7V2_WUCBA</name>
<comment type="caution">
    <text evidence="2">The sequence shown here is derived from an EMBL/GenBank/DDBJ whole genome shotgun (WGS) entry which is preliminary data.</text>
</comment>
<organism evidence="2 3">
    <name type="scientific">Wuchereria bancrofti</name>
    <dbReference type="NCBI Taxonomy" id="6293"/>
    <lineage>
        <taxon>Eukaryota</taxon>
        <taxon>Metazoa</taxon>
        <taxon>Ecdysozoa</taxon>
        <taxon>Nematoda</taxon>
        <taxon>Chromadorea</taxon>
        <taxon>Rhabditida</taxon>
        <taxon>Spirurina</taxon>
        <taxon>Spiruromorpha</taxon>
        <taxon>Filarioidea</taxon>
        <taxon>Onchocercidae</taxon>
        <taxon>Wuchereria</taxon>
    </lineage>
</organism>
<proteinExistence type="predicted"/>
<keyword evidence="1" id="KW-1133">Transmembrane helix</keyword>
<accession>J9F7V2</accession>
<feature type="non-terminal residue" evidence="2">
    <location>
        <position position="1"/>
    </location>
</feature>
<keyword evidence="1" id="KW-0812">Transmembrane</keyword>
<gene>
    <name evidence="2" type="ORF">WUBG_03509</name>
</gene>
<protein>
    <submittedName>
        <fullName evidence="2">Uncharacterized protein</fullName>
    </submittedName>
</protein>
<sequence length="70" mass="8053">DGIIEWLKNPVEQDSSLSPEEEEISWAETITEVVLLSDETFDEFVAEHRSVLVLIYAPCMFISIYVSQFN</sequence>
<keyword evidence="1" id="KW-0472">Membrane</keyword>
<reference evidence="3" key="1">
    <citation type="submission" date="2012-08" db="EMBL/GenBank/DDBJ databases">
        <title>The Genome Sequence of Wuchereria bancrofti.</title>
        <authorList>
            <person name="Nutman T.B."/>
            <person name="Fink D.L."/>
            <person name="Russ C."/>
            <person name="Young S."/>
            <person name="Zeng Q."/>
            <person name="Koehrsen M."/>
            <person name="Alvarado L."/>
            <person name="Berlin A."/>
            <person name="Chapman S.B."/>
            <person name="Chen Z."/>
            <person name="Freedman E."/>
            <person name="Gellesch M."/>
            <person name="Goldberg J."/>
            <person name="Griggs A."/>
            <person name="Gujja S."/>
            <person name="Heilman E.R."/>
            <person name="Heiman D."/>
            <person name="Hepburn T."/>
            <person name="Howarth C."/>
            <person name="Jen D."/>
            <person name="Larson L."/>
            <person name="Lewis B."/>
            <person name="Mehta T."/>
            <person name="Park D."/>
            <person name="Pearson M."/>
            <person name="Roberts A."/>
            <person name="Saif S."/>
            <person name="Shea T."/>
            <person name="Shenoy N."/>
            <person name="Sisk P."/>
            <person name="Stolte C."/>
            <person name="Sykes S."/>
            <person name="Walk T."/>
            <person name="White J."/>
            <person name="Yandava C."/>
            <person name="Haas B."/>
            <person name="Henn M.R."/>
            <person name="Nusbaum C."/>
            <person name="Birren B."/>
        </authorList>
    </citation>
    <scope>NUCLEOTIDE SEQUENCE [LARGE SCALE GENOMIC DNA]</scope>
    <source>
        <strain evidence="3">NA</strain>
    </source>
</reference>
<dbReference type="EMBL" id="ADBV01001085">
    <property type="protein sequence ID" value="EJW85577.1"/>
    <property type="molecule type" value="Genomic_DNA"/>
</dbReference>
<dbReference type="Proteomes" id="UP000004810">
    <property type="component" value="Unassembled WGS sequence"/>
</dbReference>
<dbReference type="AlphaFoldDB" id="J9F7V2"/>
<feature type="transmembrane region" description="Helical" evidence="1">
    <location>
        <begin position="50"/>
        <end position="67"/>
    </location>
</feature>
<evidence type="ECO:0000256" key="1">
    <source>
        <dbReference type="SAM" id="Phobius"/>
    </source>
</evidence>
<evidence type="ECO:0000313" key="3">
    <source>
        <dbReference type="Proteomes" id="UP000004810"/>
    </source>
</evidence>
<evidence type="ECO:0000313" key="2">
    <source>
        <dbReference type="EMBL" id="EJW85577.1"/>
    </source>
</evidence>